<dbReference type="OrthoDB" id="9803306at2"/>
<dbReference type="PANTHER" id="PTHR43197">
    <property type="entry name" value="UTP--GLUCOSE-1-PHOSPHATE URIDYLYLTRANSFERASE"/>
    <property type="match status" value="1"/>
</dbReference>
<sequence>MSKPVRKAVIPAAGLGTRFLPATKASPKEMLPLVDKPLIQYTVEEAVAAGIEDIIIITGRGKRAIEDHFDRSVELEENLKGTGKSQVLNQIRQISNLANFCYVRQSEALGLGHAVLCAQHLVGDEPFAVILGDEIIDAPVPALAQLIHVYKKRHGAVLGVQEVPKPDVSRYGIVTPKRLARGLHRVQDLVEKPSPAEAPSNLAVIGRYVLPPEIFPILRKTTPGKNGEIQLTDALRELAKKSPMFAHEVEGQRHDAGDKLGFLIATVEFALKNPALGADFSDYLSTKMRATANGRRG</sequence>
<evidence type="ECO:0000256" key="5">
    <source>
        <dbReference type="ARBA" id="ARBA00022695"/>
    </source>
</evidence>
<feature type="domain" description="Nucleotidyl transferase" evidence="8">
    <location>
        <begin position="7"/>
        <end position="246"/>
    </location>
</feature>
<dbReference type="Gene3D" id="3.90.550.10">
    <property type="entry name" value="Spore Coat Polysaccharide Biosynthesis Protein SpsA, Chain A"/>
    <property type="match status" value="1"/>
</dbReference>
<keyword evidence="10" id="KW-1185">Reference proteome</keyword>
<evidence type="ECO:0000256" key="6">
    <source>
        <dbReference type="ARBA" id="ARBA00048128"/>
    </source>
</evidence>
<dbReference type="Pfam" id="PF00483">
    <property type="entry name" value="NTP_transferase"/>
    <property type="match status" value="1"/>
</dbReference>
<dbReference type="STRING" id="42253.NITMOv2_3541"/>
<evidence type="ECO:0000256" key="3">
    <source>
        <dbReference type="ARBA" id="ARBA00019048"/>
    </source>
</evidence>
<dbReference type="EC" id="2.7.7.9" evidence="2 7"/>
<evidence type="ECO:0000256" key="4">
    <source>
        <dbReference type="ARBA" id="ARBA00022679"/>
    </source>
</evidence>
<dbReference type="InterPro" id="IPR029044">
    <property type="entry name" value="Nucleotide-diphossugar_trans"/>
</dbReference>
<evidence type="ECO:0000256" key="2">
    <source>
        <dbReference type="ARBA" id="ARBA00012415"/>
    </source>
</evidence>
<dbReference type="EMBL" id="CP011801">
    <property type="protein sequence ID" value="ALA59933.1"/>
    <property type="molecule type" value="Genomic_DNA"/>
</dbReference>
<dbReference type="RefSeq" id="WP_053380866.1">
    <property type="nucleotide sequence ID" value="NZ_CP011801.1"/>
</dbReference>
<name>A0A0K2GG59_NITMO</name>
<dbReference type="CDD" id="cd02541">
    <property type="entry name" value="UGPase_prokaryotic"/>
    <property type="match status" value="1"/>
</dbReference>
<accession>A0A0K2GG59</accession>
<dbReference type="InterPro" id="IPR005771">
    <property type="entry name" value="GalU_uridylyltTrfase_bac/arc"/>
</dbReference>
<keyword evidence="4 7" id="KW-0808">Transferase</keyword>
<dbReference type="KEGG" id="nmv:NITMOv2_3541"/>
<evidence type="ECO:0000313" key="10">
    <source>
        <dbReference type="Proteomes" id="UP000069205"/>
    </source>
</evidence>
<proteinExistence type="inferred from homology"/>
<dbReference type="NCBIfam" id="TIGR01099">
    <property type="entry name" value="galU"/>
    <property type="match status" value="1"/>
</dbReference>
<evidence type="ECO:0000256" key="1">
    <source>
        <dbReference type="ARBA" id="ARBA00006890"/>
    </source>
</evidence>
<organism evidence="9 10">
    <name type="scientific">Nitrospira moscoviensis</name>
    <dbReference type="NCBI Taxonomy" id="42253"/>
    <lineage>
        <taxon>Bacteria</taxon>
        <taxon>Pseudomonadati</taxon>
        <taxon>Nitrospirota</taxon>
        <taxon>Nitrospiria</taxon>
        <taxon>Nitrospirales</taxon>
        <taxon>Nitrospiraceae</taxon>
        <taxon>Nitrospira</taxon>
    </lineage>
</organism>
<dbReference type="GO" id="GO:0003983">
    <property type="term" value="F:UTP:glucose-1-phosphate uridylyltransferase activity"/>
    <property type="evidence" value="ECO:0007669"/>
    <property type="project" value="UniProtKB-EC"/>
</dbReference>
<dbReference type="PATRIC" id="fig|42253.5.peg.3492"/>
<dbReference type="SUPFAM" id="SSF53448">
    <property type="entry name" value="Nucleotide-diphospho-sugar transferases"/>
    <property type="match status" value="1"/>
</dbReference>
<protein>
    <recommendedName>
        <fullName evidence="3 7">UTP--glucose-1-phosphate uridylyltransferase</fullName>
        <ecNumber evidence="2 7">2.7.7.9</ecNumber>
    </recommendedName>
    <alternativeName>
        <fullName evidence="7">UDP-glucose pyrophosphorylase</fullName>
    </alternativeName>
</protein>
<comment type="similarity">
    <text evidence="1 7">Belongs to the UDPGP type 2 family.</text>
</comment>
<evidence type="ECO:0000259" key="8">
    <source>
        <dbReference type="Pfam" id="PF00483"/>
    </source>
</evidence>
<dbReference type="Proteomes" id="UP000069205">
    <property type="component" value="Chromosome"/>
</dbReference>
<keyword evidence="5 7" id="KW-0548">Nucleotidyltransferase</keyword>
<comment type="catalytic activity">
    <reaction evidence="6 7">
        <text>alpha-D-glucose 1-phosphate + UTP + H(+) = UDP-alpha-D-glucose + diphosphate</text>
        <dbReference type="Rhea" id="RHEA:19889"/>
        <dbReference type="ChEBI" id="CHEBI:15378"/>
        <dbReference type="ChEBI" id="CHEBI:33019"/>
        <dbReference type="ChEBI" id="CHEBI:46398"/>
        <dbReference type="ChEBI" id="CHEBI:58601"/>
        <dbReference type="ChEBI" id="CHEBI:58885"/>
        <dbReference type="EC" id="2.7.7.9"/>
    </reaction>
</comment>
<gene>
    <name evidence="9" type="primary">galU</name>
    <name evidence="9" type="ORF">NITMOv2_3541</name>
</gene>
<dbReference type="AlphaFoldDB" id="A0A0K2GG59"/>
<dbReference type="GO" id="GO:0006011">
    <property type="term" value="P:UDP-alpha-D-glucose metabolic process"/>
    <property type="evidence" value="ECO:0007669"/>
    <property type="project" value="InterPro"/>
</dbReference>
<evidence type="ECO:0000313" key="9">
    <source>
        <dbReference type="EMBL" id="ALA59933.1"/>
    </source>
</evidence>
<dbReference type="PANTHER" id="PTHR43197:SF1">
    <property type="entry name" value="UTP--GLUCOSE-1-PHOSPHATE URIDYLYLTRANSFERASE"/>
    <property type="match status" value="1"/>
</dbReference>
<reference evidence="9 10" key="1">
    <citation type="journal article" date="2015" name="Proc. Natl. Acad. Sci. U.S.A.">
        <title>Expanded metabolic versatility of ubiquitous nitrite-oxidizing bacteria from the genus Nitrospira.</title>
        <authorList>
            <person name="Koch H."/>
            <person name="Lucker S."/>
            <person name="Albertsen M."/>
            <person name="Kitzinger K."/>
            <person name="Herbold C."/>
            <person name="Spieck E."/>
            <person name="Nielsen P.H."/>
            <person name="Wagner M."/>
            <person name="Daims H."/>
        </authorList>
    </citation>
    <scope>NUCLEOTIDE SEQUENCE [LARGE SCALE GENOMIC DNA]</scope>
    <source>
        <strain evidence="9 10">NSP M-1</strain>
    </source>
</reference>
<evidence type="ECO:0000256" key="7">
    <source>
        <dbReference type="RuleBase" id="RU361259"/>
    </source>
</evidence>
<dbReference type="InterPro" id="IPR005835">
    <property type="entry name" value="NTP_transferase_dom"/>
</dbReference>